<sequence>MKLLLRRIFKGPRYTIGKLFINGVYECDTLEDQDRGLTSQMSLEEIKAKKVYGVTAIPTGTYSINMTTVSPKFKDRAWAKPYKGILPRLENVKGYEGVLIHVGNKAEDTLGCILVGENKVKGQVINSTATFYELMTVLLKAQSAGEVIELTIE</sequence>
<evidence type="ECO:0000313" key="3">
    <source>
        <dbReference type="Proteomes" id="UP000827406"/>
    </source>
</evidence>
<protein>
    <submittedName>
        <fullName evidence="2">L,D-carboxypeptidase/transpeptidase</fullName>
    </submittedName>
</protein>
<reference evidence="2 3" key="1">
    <citation type="submission" date="2021-04" db="EMBL/GenBank/DDBJ databases">
        <authorList>
            <person name="Shkoporov A.N."/>
            <person name="Stockdale S.R."/>
            <person name="Guerin E."/>
            <person name="Ross R.P."/>
            <person name="Hill C."/>
        </authorList>
    </citation>
    <scope>NUCLEOTIDE SEQUENCE [LARGE SCALE GENOMIC DNA]</scope>
    <source>
        <strain evidence="3">cr151_1</strain>
    </source>
</reference>
<dbReference type="InterPro" id="IPR043732">
    <property type="entry name" value="DUF5675"/>
</dbReference>
<dbReference type="Pfam" id="PF18925">
    <property type="entry name" value="DUF5675"/>
    <property type="match status" value="1"/>
</dbReference>
<evidence type="ECO:0000259" key="1">
    <source>
        <dbReference type="Pfam" id="PF18925"/>
    </source>
</evidence>
<gene>
    <name evidence="2" type="primary">gp_16146</name>
</gene>
<dbReference type="GeneID" id="75691787"/>
<feature type="domain" description="DUF5675" evidence="1">
    <location>
        <begin position="5"/>
        <end position="137"/>
    </location>
</feature>
<dbReference type="Proteomes" id="UP000827406">
    <property type="component" value="Segment"/>
</dbReference>
<proteinExistence type="predicted"/>
<name>A0AAE7RVB1_9CAUD</name>
<organism evidence="2 3">
    <name type="scientific">uncultured phage cr151_1</name>
    <dbReference type="NCBI Taxonomy" id="2986406"/>
    <lineage>
        <taxon>Viruses</taxon>
        <taxon>Duplodnaviria</taxon>
        <taxon>Heunggongvirae</taxon>
        <taxon>Uroviricota</taxon>
        <taxon>Caudoviricetes</taxon>
        <taxon>Crassvirales</taxon>
        <taxon>Steigviridae</taxon>
        <taxon>Asinivirinae</taxon>
        <taxon>Kolpuevirus</taxon>
        <taxon>Kolpuevirus coli</taxon>
    </lineage>
</organism>
<dbReference type="KEGG" id="vg:75691787"/>
<dbReference type="RefSeq" id="YP_010359034.1">
    <property type="nucleotide sequence ID" value="NC_062768.1"/>
</dbReference>
<dbReference type="EMBL" id="MZ130478">
    <property type="protein sequence ID" value="QWM89462.1"/>
    <property type="molecule type" value="Genomic_DNA"/>
</dbReference>
<evidence type="ECO:0000313" key="2">
    <source>
        <dbReference type="EMBL" id="QWM89462.1"/>
    </source>
</evidence>
<keyword evidence="3" id="KW-1185">Reference proteome</keyword>
<accession>A0AAE7RVB1</accession>